<feature type="non-terminal residue" evidence="1">
    <location>
        <position position="179"/>
    </location>
</feature>
<accession>A0A820KDR4</accession>
<name>A0A820KDR4_9BILA</name>
<proteinExistence type="predicted"/>
<organism evidence="1 2">
    <name type="scientific">Rotaria sordida</name>
    <dbReference type="NCBI Taxonomy" id="392033"/>
    <lineage>
        <taxon>Eukaryota</taxon>
        <taxon>Metazoa</taxon>
        <taxon>Spiralia</taxon>
        <taxon>Gnathifera</taxon>
        <taxon>Rotifera</taxon>
        <taxon>Eurotatoria</taxon>
        <taxon>Bdelloidea</taxon>
        <taxon>Philodinida</taxon>
        <taxon>Philodinidae</taxon>
        <taxon>Rotaria</taxon>
    </lineage>
</organism>
<comment type="caution">
    <text evidence="1">The sequence shown here is derived from an EMBL/GenBank/DDBJ whole genome shotgun (WGS) entry which is preliminary data.</text>
</comment>
<evidence type="ECO:0000313" key="2">
    <source>
        <dbReference type="Proteomes" id="UP000663836"/>
    </source>
</evidence>
<dbReference type="Proteomes" id="UP000663836">
    <property type="component" value="Unassembled WGS sequence"/>
</dbReference>
<sequence>VESLGETTGGAYGAAASIGVMECEDVEFILEYIILNHNSEELLDARNEHFVYEDNFNSALSSYIEETASLEKLIKICRYYENRRGINVDNVIAEHNDRAAKSCQYFLDKGLLKNDALASAFAISFYTGSKSEACSRGASLIARQSNGVPIDDKTVKELSEASIILYYLVKALSHIPYYW</sequence>
<reference evidence="1" key="1">
    <citation type="submission" date="2021-02" db="EMBL/GenBank/DDBJ databases">
        <authorList>
            <person name="Nowell W R."/>
        </authorList>
    </citation>
    <scope>NUCLEOTIDE SEQUENCE</scope>
</reference>
<dbReference type="AlphaFoldDB" id="A0A820KDR4"/>
<gene>
    <name evidence="1" type="ORF">JBS370_LOCUS41448</name>
</gene>
<evidence type="ECO:0000313" key="1">
    <source>
        <dbReference type="EMBL" id="CAF4335697.1"/>
    </source>
</evidence>
<feature type="non-terminal residue" evidence="1">
    <location>
        <position position="1"/>
    </location>
</feature>
<dbReference type="EMBL" id="CAJOBD010045961">
    <property type="protein sequence ID" value="CAF4335697.1"/>
    <property type="molecule type" value="Genomic_DNA"/>
</dbReference>
<protein>
    <submittedName>
        <fullName evidence="1">Uncharacterized protein</fullName>
    </submittedName>
</protein>